<organism evidence="1 2">
    <name type="scientific">Niabella pedocola</name>
    <dbReference type="NCBI Taxonomy" id="1752077"/>
    <lineage>
        <taxon>Bacteria</taxon>
        <taxon>Pseudomonadati</taxon>
        <taxon>Bacteroidota</taxon>
        <taxon>Chitinophagia</taxon>
        <taxon>Chitinophagales</taxon>
        <taxon>Chitinophagaceae</taxon>
        <taxon>Niabella</taxon>
    </lineage>
</organism>
<evidence type="ECO:0000313" key="2">
    <source>
        <dbReference type="Proteomes" id="UP001199816"/>
    </source>
</evidence>
<dbReference type="Proteomes" id="UP001199816">
    <property type="component" value="Unassembled WGS sequence"/>
</dbReference>
<accession>A0ABS8PU45</accession>
<name>A0ABS8PU45_9BACT</name>
<comment type="caution">
    <text evidence="1">The sequence shown here is derived from an EMBL/GenBank/DDBJ whole genome shotgun (WGS) entry which is preliminary data.</text>
</comment>
<keyword evidence="2" id="KW-1185">Reference proteome</keyword>
<gene>
    <name evidence="1" type="ORF">LQ567_11760</name>
</gene>
<evidence type="ECO:0000313" key="1">
    <source>
        <dbReference type="EMBL" id="MCD2423441.1"/>
    </source>
</evidence>
<proteinExistence type="predicted"/>
<dbReference type="RefSeq" id="WP_231004704.1">
    <property type="nucleotide sequence ID" value="NZ_JAJNEC010000005.1"/>
</dbReference>
<protein>
    <submittedName>
        <fullName evidence="1">Uncharacterized protein</fullName>
    </submittedName>
</protein>
<reference evidence="1 2" key="1">
    <citation type="submission" date="2021-11" db="EMBL/GenBank/DDBJ databases">
        <title>Genomic of Niabella pedocola.</title>
        <authorList>
            <person name="Wu T."/>
        </authorList>
    </citation>
    <scope>NUCLEOTIDE SEQUENCE [LARGE SCALE GENOMIC DNA]</scope>
    <source>
        <strain evidence="1 2">JCM 31011</strain>
    </source>
</reference>
<dbReference type="EMBL" id="JAJNEC010000005">
    <property type="protein sequence ID" value="MCD2423441.1"/>
    <property type="molecule type" value="Genomic_DNA"/>
</dbReference>
<sequence length="51" mass="5766">MKISIPVDRVWKCCPTITPPSDPHRKDICDYYAGGTDLPEQNLETQKGLYA</sequence>